<proteinExistence type="predicted"/>
<comment type="caution">
    <text evidence="1">The sequence shown here is derived from an EMBL/GenBank/DDBJ whole genome shotgun (WGS) entry which is preliminary data.</text>
</comment>
<protein>
    <submittedName>
        <fullName evidence="1">Uncharacterized protein</fullName>
    </submittedName>
</protein>
<dbReference type="AlphaFoldDB" id="K6ZJE6"/>
<evidence type="ECO:0000313" key="2">
    <source>
        <dbReference type="Proteomes" id="UP000006263"/>
    </source>
</evidence>
<accession>K6ZJE6</accession>
<evidence type="ECO:0000313" key="1">
    <source>
        <dbReference type="EMBL" id="GAC23505.1"/>
    </source>
</evidence>
<dbReference type="EMBL" id="BAEP01000023">
    <property type="protein sequence ID" value="GAC23505.1"/>
    <property type="molecule type" value="Genomic_DNA"/>
</dbReference>
<reference evidence="1 2" key="1">
    <citation type="journal article" date="2017" name="Antonie Van Leeuwenhoek">
        <title>Rhizobium rhizosphaerae sp. nov., a novel species isolated from rice rhizosphere.</title>
        <authorList>
            <person name="Zhao J.J."/>
            <person name="Zhang J."/>
            <person name="Zhang R.J."/>
            <person name="Zhang C.W."/>
            <person name="Yin H.Q."/>
            <person name="Zhang X.X."/>
        </authorList>
    </citation>
    <scope>NUCLEOTIDE SEQUENCE [LARGE SCALE GENOMIC DNA]</scope>
    <source>
        <strain evidence="1 2">KMM 241</strain>
    </source>
</reference>
<name>K6ZJE6_9ALTE</name>
<sequence>MIESRSAISFYWVGKDALKLVLTAFVAKLMVLVSMTSC</sequence>
<gene>
    <name evidence="1" type="ORF">GMES_1206</name>
</gene>
<organism evidence="1 2">
    <name type="scientific">Paraglaciecola mesophila KMM 241</name>
    <dbReference type="NCBI Taxonomy" id="1128912"/>
    <lineage>
        <taxon>Bacteria</taxon>
        <taxon>Pseudomonadati</taxon>
        <taxon>Pseudomonadota</taxon>
        <taxon>Gammaproteobacteria</taxon>
        <taxon>Alteromonadales</taxon>
        <taxon>Alteromonadaceae</taxon>
        <taxon>Paraglaciecola</taxon>
    </lineage>
</organism>
<dbReference type="Proteomes" id="UP000006263">
    <property type="component" value="Unassembled WGS sequence"/>
</dbReference>